<evidence type="ECO:0000256" key="1">
    <source>
        <dbReference type="ARBA" id="ARBA00022729"/>
    </source>
</evidence>
<feature type="region of interest" description="Disordered" evidence="2">
    <location>
        <begin position="25"/>
        <end position="62"/>
    </location>
</feature>
<reference evidence="5 6" key="1">
    <citation type="submission" date="2020-08" db="EMBL/GenBank/DDBJ databases">
        <title>Cohnella phylogeny.</title>
        <authorList>
            <person name="Dunlap C."/>
        </authorList>
    </citation>
    <scope>NUCLEOTIDE SEQUENCE [LARGE SCALE GENOMIC DNA]</scope>
    <source>
        <strain evidence="5 6">DSM 25239</strain>
    </source>
</reference>
<protein>
    <submittedName>
        <fullName evidence="5">BMP family ABC transporter substrate-binding protein</fullName>
    </submittedName>
</protein>
<feature type="chain" id="PRO_5038909356" evidence="3">
    <location>
        <begin position="20"/>
        <end position="393"/>
    </location>
</feature>
<keyword evidence="1 3" id="KW-0732">Signal</keyword>
<sequence>MRKAWLSLSIALLFAFVTACSSSSSGTGAGSGNDGESAPGGSPSGSAPATEAASGSTPASSEKKVPRVGFVYIGEPGDGGWTYQHDQARLALEKEFGFKATVVENVPEGADAERVFTELAQNNDIVIGTSFGYMDSMVNVAKKYPDVKFLHASGYKTADNLSTFMGRAYQTSYLVGVAAGKMTKNNHLGYVGAYPIPEVIYTINAFALGAKSVNPDIDVSVVWSNTWYDPTVERQAAESLLDQGVDVLATYQDSPAGIQAAAERGKFAIGNDSDMNKYAPDHYISNNVFNWLPYYEKNIKDWMNGTWKPESYWGWLKDGIVDLAPLGKSVPQDVKDLVGSLKQDMIDGKIDVFQGPLLDQQGKEKVPAGQTMSDEDILNMTWFVQGVKGTIPS</sequence>
<evidence type="ECO:0000313" key="6">
    <source>
        <dbReference type="Proteomes" id="UP000553776"/>
    </source>
</evidence>
<accession>A0A841TVW4</accession>
<proteinExistence type="predicted"/>
<dbReference type="InterPro" id="IPR052910">
    <property type="entry name" value="ABC-Purine-Binding"/>
</dbReference>
<gene>
    <name evidence="5" type="ORF">H7B90_13480</name>
</gene>
<name>A0A841TVW4_9BACL</name>
<feature type="compositionally biased region" description="Low complexity" evidence="2">
    <location>
        <begin position="34"/>
        <end position="60"/>
    </location>
</feature>
<dbReference type="PROSITE" id="PS51257">
    <property type="entry name" value="PROKAR_LIPOPROTEIN"/>
    <property type="match status" value="1"/>
</dbReference>
<feature type="domain" description="ABC transporter substrate-binding protein PnrA-like" evidence="4">
    <location>
        <begin position="67"/>
        <end position="341"/>
    </location>
</feature>
<comment type="caution">
    <text evidence="5">The sequence shown here is derived from an EMBL/GenBank/DDBJ whole genome shotgun (WGS) entry which is preliminary data.</text>
</comment>
<evidence type="ECO:0000256" key="3">
    <source>
        <dbReference type="SAM" id="SignalP"/>
    </source>
</evidence>
<dbReference type="Proteomes" id="UP000553776">
    <property type="component" value="Unassembled WGS sequence"/>
</dbReference>
<dbReference type="PANTHER" id="PTHR43208">
    <property type="entry name" value="ABC TRANSPORTER SUBSTRATE-BINDING PROTEIN"/>
    <property type="match status" value="1"/>
</dbReference>
<dbReference type="Gene3D" id="3.40.50.2300">
    <property type="match status" value="2"/>
</dbReference>
<dbReference type="CDD" id="cd19963">
    <property type="entry name" value="PBP1_BMP-like"/>
    <property type="match status" value="1"/>
</dbReference>
<dbReference type="Pfam" id="PF02608">
    <property type="entry name" value="Bmp"/>
    <property type="match status" value="1"/>
</dbReference>
<dbReference type="InterPro" id="IPR003760">
    <property type="entry name" value="PnrA-like"/>
</dbReference>
<dbReference type="InterPro" id="IPR028082">
    <property type="entry name" value="Peripla_BP_I"/>
</dbReference>
<evidence type="ECO:0000256" key="2">
    <source>
        <dbReference type="SAM" id="MobiDB-lite"/>
    </source>
</evidence>
<dbReference type="SUPFAM" id="SSF53822">
    <property type="entry name" value="Periplasmic binding protein-like I"/>
    <property type="match status" value="2"/>
</dbReference>
<dbReference type="RefSeq" id="WP_185136403.1">
    <property type="nucleotide sequence ID" value="NZ_BORM01000009.1"/>
</dbReference>
<organism evidence="5 6">
    <name type="scientific">Cohnella xylanilytica</name>
    <dbReference type="NCBI Taxonomy" id="557555"/>
    <lineage>
        <taxon>Bacteria</taxon>
        <taxon>Bacillati</taxon>
        <taxon>Bacillota</taxon>
        <taxon>Bacilli</taxon>
        <taxon>Bacillales</taxon>
        <taxon>Paenibacillaceae</taxon>
        <taxon>Cohnella</taxon>
    </lineage>
</organism>
<evidence type="ECO:0000313" key="5">
    <source>
        <dbReference type="EMBL" id="MBB6692416.1"/>
    </source>
</evidence>
<evidence type="ECO:0000259" key="4">
    <source>
        <dbReference type="Pfam" id="PF02608"/>
    </source>
</evidence>
<feature type="signal peptide" evidence="3">
    <location>
        <begin position="1"/>
        <end position="19"/>
    </location>
</feature>
<dbReference type="AlphaFoldDB" id="A0A841TVW4"/>
<dbReference type="PANTHER" id="PTHR43208:SF1">
    <property type="entry name" value="ABC TRANSPORTER SUBSTRATE-BINDING PROTEIN"/>
    <property type="match status" value="1"/>
</dbReference>
<dbReference type="GO" id="GO:0005886">
    <property type="term" value="C:plasma membrane"/>
    <property type="evidence" value="ECO:0007669"/>
    <property type="project" value="InterPro"/>
</dbReference>
<dbReference type="EMBL" id="JACJVR010000052">
    <property type="protein sequence ID" value="MBB6692416.1"/>
    <property type="molecule type" value="Genomic_DNA"/>
</dbReference>
<keyword evidence="6" id="KW-1185">Reference proteome</keyword>